<organism evidence="1 2">
    <name type="scientific">Leucogyrophana mollusca</name>
    <dbReference type="NCBI Taxonomy" id="85980"/>
    <lineage>
        <taxon>Eukaryota</taxon>
        <taxon>Fungi</taxon>
        <taxon>Dikarya</taxon>
        <taxon>Basidiomycota</taxon>
        <taxon>Agaricomycotina</taxon>
        <taxon>Agaricomycetes</taxon>
        <taxon>Agaricomycetidae</taxon>
        <taxon>Boletales</taxon>
        <taxon>Boletales incertae sedis</taxon>
        <taxon>Leucogyrophana</taxon>
    </lineage>
</organism>
<evidence type="ECO:0000313" key="2">
    <source>
        <dbReference type="Proteomes" id="UP000790709"/>
    </source>
</evidence>
<name>A0ACB8B4J9_9AGAM</name>
<keyword evidence="2" id="KW-1185">Reference proteome</keyword>
<accession>A0ACB8B4J9</accession>
<evidence type="ECO:0000313" key="1">
    <source>
        <dbReference type="EMBL" id="KAH7920103.1"/>
    </source>
</evidence>
<comment type="caution">
    <text evidence="1">The sequence shown here is derived from an EMBL/GenBank/DDBJ whole genome shotgun (WGS) entry which is preliminary data.</text>
</comment>
<reference evidence="1" key="1">
    <citation type="journal article" date="2021" name="New Phytol.">
        <title>Evolutionary innovations through gain and loss of genes in the ectomycorrhizal Boletales.</title>
        <authorList>
            <person name="Wu G."/>
            <person name="Miyauchi S."/>
            <person name="Morin E."/>
            <person name="Kuo A."/>
            <person name="Drula E."/>
            <person name="Varga T."/>
            <person name="Kohler A."/>
            <person name="Feng B."/>
            <person name="Cao Y."/>
            <person name="Lipzen A."/>
            <person name="Daum C."/>
            <person name="Hundley H."/>
            <person name="Pangilinan J."/>
            <person name="Johnson J."/>
            <person name="Barry K."/>
            <person name="LaButti K."/>
            <person name="Ng V."/>
            <person name="Ahrendt S."/>
            <person name="Min B."/>
            <person name="Choi I.G."/>
            <person name="Park H."/>
            <person name="Plett J.M."/>
            <person name="Magnuson J."/>
            <person name="Spatafora J.W."/>
            <person name="Nagy L.G."/>
            <person name="Henrissat B."/>
            <person name="Grigoriev I.V."/>
            <person name="Yang Z.L."/>
            <person name="Xu J."/>
            <person name="Martin F.M."/>
        </authorList>
    </citation>
    <scope>NUCLEOTIDE SEQUENCE</scope>
    <source>
        <strain evidence="1">KUC20120723A-06</strain>
    </source>
</reference>
<sequence length="181" mass="19481">MYMRTSTHICTSSYPRQYPLPPHSSNLLLKYSHENNALPLSAQIPSTEPPPQERAGSTTRASGSASQCHLRWGWLAEGGRCVWGLFHVADPSRRVSRLLVGTKAGSAGNTPRTRSTHPRGTSGASISDTPRGSPRIQPPYMSAMMTLEHGTRACTPGTPAAPGRRRRRRSAGARGGRAGGR</sequence>
<dbReference type="EMBL" id="MU266604">
    <property type="protein sequence ID" value="KAH7920103.1"/>
    <property type="molecule type" value="Genomic_DNA"/>
</dbReference>
<protein>
    <submittedName>
        <fullName evidence="1">Uncharacterized protein</fullName>
    </submittedName>
</protein>
<dbReference type="Proteomes" id="UP000790709">
    <property type="component" value="Unassembled WGS sequence"/>
</dbReference>
<proteinExistence type="predicted"/>
<gene>
    <name evidence="1" type="ORF">BV22DRAFT_824614</name>
</gene>